<protein>
    <recommendedName>
        <fullName evidence="2">Complement component 3 CUB domain-containing protein</fullName>
    </recommendedName>
</protein>
<organism evidence="3 4">
    <name type="scientific">Theileria equi strain WA</name>
    <dbReference type="NCBI Taxonomy" id="1537102"/>
    <lineage>
        <taxon>Eukaryota</taxon>
        <taxon>Sar</taxon>
        <taxon>Alveolata</taxon>
        <taxon>Apicomplexa</taxon>
        <taxon>Aconoidasida</taxon>
        <taxon>Piroplasmida</taxon>
        <taxon>Theileriidae</taxon>
        <taxon>Theileria</taxon>
    </lineage>
</organism>
<gene>
    <name evidence="3" type="ORF">BEWA_020700</name>
</gene>
<dbReference type="RefSeq" id="XP_004828889.1">
    <property type="nucleotide sequence ID" value="XM_004828832.1"/>
</dbReference>
<evidence type="ECO:0000313" key="3">
    <source>
        <dbReference type="EMBL" id="AFZ79223.1"/>
    </source>
</evidence>
<keyword evidence="4" id="KW-1185">Reference proteome</keyword>
<accession>L0AVE9</accession>
<reference evidence="3 4" key="1">
    <citation type="journal article" date="2012" name="BMC Genomics">
        <title>Comparative genomic analysis and phylogenetic position of Theileria equi.</title>
        <authorList>
            <person name="Kappmeyer L.S."/>
            <person name="Thiagarajan M."/>
            <person name="Herndon D.R."/>
            <person name="Ramsay J.D."/>
            <person name="Caler E."/>
            <person name="Djikeng A."/>
            <person name="Gillespie J.J."/>
            <person name="Lau A.O."/>
            <person name="Roalson E.H."/>
            <person name="Silva J.C."/>
            <person name="Silva M.G."/>
            <person name="Suarez C.E."/>
            <person name="Ueti M.W."/>
            <person name="Nene V.M."/>
            <person name="Mealey R.H."/>
            <person name="Knowles D.P."/>
            <person name="Brayton K.A."/>
        </authorList>
    </citation>
    <scope>NUCLEOTIDE SEQUENCE [LARGE SCALE GENOMIC DNA]</scope>
    <source>
        <strain evidence="3 4">WA</strain>
    </source>
</reference>
<feature type="domain" description="Complement component 3 CUB" evidence="2">
    <location>
        <begin position="328"/>
        <end position="360"/>
    </location>
</feature>
<dbReference type="AlphaFoldDB" id="L0AVE9"/>
<dbReference type="GeneID" id="15803456"/>
<feature type="transmembrane region" description="Helical" evidence="1">
    <location>
        <begin position="413"/>
        <end position="432"/>
    </location>
</feature>
<evidence type="ECO:0000313" key="4">
    <source>
        <dbReference type="Proteomes" id="UP000031512"/>
    </source>
</evidence>
<keyword evidence="1" id="KW-0472">Membrane</keyword>
<dbReference type="eggNOG" id="KOG1366">
    <property type="taxonomic scope" value="Eukaryota"/>
</dbReference>
<name>L0AVE9_THEEQ</name>
<evidence type="ECO:0000259" key="2">
    <source>
        <dbReference type="Pfam" id="PF21406"/>
    </source>
</evidence>
<dbReference type="EMBL" id="CP001669">
    <property type="protein sequence ID" value="AFZ79223.1"/>
    <property type="molecule type" value="Genomic_DNA"/>
</dbReference>
<keyword evidence="1" id="KW-1133">Transmembrane helix</keyword>
<keyword evidence="1" id="KW-0812">Transmembrane</keyword>
<dbReference type="OrthoDB" id="6359008at2759"/>
<dbReference type="VEuPathDB" id="PiroplasmaDB:BEWA_020700"/>
<proteinExistence type="predicted"/>
<dbReference type="STRING" id="1537102.L0AVE9"/>
<evidence type="ECO:0000256" key="1">
    <source>
        <dbReference type="SAM" id="Phobius"/>
    </source>
</evidence>
<dbReference type="KEGG" id="beq:BEWA_020700"/>
<dbReference type="InterPro" id="IPR049466">
    <property type="entry name" value="C3_CUB1"/>
</dbReference>
<dbReference type="Gene3D" id="2.60.120.1540">
    <property type="match status" value="1"/>
</dbReference>
<dbReference type="Pfam" id="PF21406">
    <property type="entry name" value="C3_CUB1"/>
    <property type="match status" value="1"/>
</dbReference>
<sequence>MAGPLVIINIKEKPIDDKTPKKYKGSISRGRQITVTRYGKYSDFFKYEHKDSGERSQPFTLMAVIDDQSKNVGVGRDHVTSVSAYYWKHEDSKDGKPKKALLVEVTTTAKGTKYYIRGTGRNPWNPLPVFSGSQSNQPLSDENLEQKLEHLNCQLNNAVVIDITRNKSSQGNKYCCYNHHGEERVYVEQKTVSCTRHSLSHLTYYEHKVNTGIWRVAAIKYYYTVGVKRKRINITGLGLPTKELVKVYVFYSDSRDPVLIYVHGGGAGATGWYQNKGNHVWEKAPDGLKSITPDNLSILDCSDKDFKALAEELNRLGCTGLQQCTRTLDPEHLGQNGVQREEVPAADLSDQVPDTESETKILLQGTPVAQMAEDAIDGERLKIGLGSDTSAFEPLKDQLQEASGLTDWGIENILGAFAGIFTASIITTFASWKLYKFYQNYSDPWVRQI</sequence>
<dbReference type="Proteomes" id="UP000031512">
    <property type="component" value="Chromosome 1"/>
</dbReference>